<accession>M7BRP1</accession>
<dbReference type="PANTHER" id="PTHR47595">
    <property type="entry name" value="HEAT SHOCK 70 KDA PROTEIN 14"/>
    <property type="match status" value="1"/>
</dbReference>
<proteinExistence type="predicted"/>
<dbReference type="AlphaFoldDB" id="M7BRP1"/>
<dbReference type="Proteomes" id="UP000031443">
    <property type="component" value="Unassembled WGS sequence"/>
</dbReference>
<name>M7BRP1_CHEMY</name>
<evidence type="ECO:0000313" key="3">
    <source>
        <dbReference type="Proteomes" id="UP000031443"/>
    </source>
</evidence>
<dbReference type="FunFam" id="1.10.10.60:FF:000032">
    <property type="entry name" value="Zinc finger and SCAN domain-containing 20"/>
    <property type="match status" value="1"/>
</dbReference>
<sequence length="229" mass="25751">METTRPKRVPAWSAQEVVDLIAMWGEESVQAELRSSRRNADIYAKIAFGMGEKGYMRETQQCHVKIKELRQAYQKAREANSHSGAEPLTCWFYNKLRAILRGDPYSTPTSNVNKSQLCFDALVDCEESITIIIPNTFPKQKPWFCYEQAKVPPPAIVTAHSTGAQASSAAFLAQVLIRDVGRATICSSIHTFTSHYTIMQQAQDDDGFGRAVLEATQPLTLTHIQRYCF</sequence>
<dbReference type="EMBL" id="KB519805">
    <property type="protein sequence ID" value="EMP38395.1"/>
    <property type="molecule type" value="Genomic_DNA"/>
</dbReference>
<evidence type="ECO:0000313" key="2">
    <source>
        <dbReference type="EMBL" id="EMP38395.1"/>
    </source>
</evidence>
<reference evidence="3" key="1">
    <citation type="journal article" date="2013" name="Nat. Genet.">
        <title>The draft genomes of soft-shell turtle and green sea turtle yield insights into the development and evolution of the turtle-specific body plan.</title>
        <authorList>
            <person name="Wang Z."/>
            <person name="Pascual-Anaya J."/>
            <person name="Zadissa A."/>
            <person name="Li W."/>
            <person name="Niimura Y."/>
            <person name="Huang Z."/>
            <person name="Li C."/>
            <person name="White S."/>
            <person name="Xiong Z."/>
            <person name="Fang D."/>
            <person name="Wang B."/>
            <person name="Ming Y."/>
            <person name="Chen Y."/>
            <person name="Zheng Y."/>
            <person name="Kuraku S."/>
            <person name="Pignatelli M."/>
            <person name="Herrero J."/>
            <person name="Beal K."/>
            <person name="Nozawa M."/>
            <person name="Li Q."/>
            <person name="Wang J."/>
            <person name="Zhang H."/>
            <person name="Yu L."/>
            <person name="Shigenobu S."/>
            <person name="Wang J."/>
            <person name="Liu J."/>
            <person name="Flicek P."/>
            <person name="Searle S."/>
            <person name="Wang J."/>
            <person name="Kuratani S."/>
            <person name="Yin Y."/>
            <person name="Aken B."/>
            <person name="Zhang G."/>
            <person name="Irie N."/>
        </authorList>
    </citation>
    <scope>NUCLEOTIDE SEQUENCE [LARGE SCALE GENOMIC DNA]</scope>
</reference>
<feature type="domain" description="Myb/SANT-like DNA-binding" evidence="1">
    <location>
        <begin position="11"/>
        <end position="98"/>
    </location>
</feature>
<dbReference type="InterPro" id="IPR044822">
    <property type="entry name" value="Myb_DNA-bind_4"/>
</dbReference>
<organism evidence="2 3">
    <name type="scientific">Chelonia mydas</name>
    <name type="common">Green sea-turtle</name>
    <name type="synonym">Chelonia agassizi</name>
    <dbReference type="NCBI Taxonomy" id="8469"/>
    <lineage>
        <taxon>Eukaryota</taxon>
        <taxon>Metazoa</taxon>
        <taxon>Chordata</taxon>
        <taxon>Craniata</taxon>
        <taxon>Vertebrata</taxon>
        <taxon>Euteleostomi</taxon>
        <taxon>Archelosauria</taxon>
        <taxon>Testudinata</taxon>
        <taxon>Testudines</taxon>
        <taxon>Cryptodira</taxon>
        <taxon>Durocryptodira</taxon>
        <taxon>Americhelydia</taxon>
        <taxon>Chelonioidea</taxon>
        <taxon>Cheloniidae</taxon>
        <taxon>Chelonia</taxon>
    </lineage>
</organism>
<protein>
    <submittedName>
        <fullName evidence="2">Zinc finger and SCAN domain-containing protein 29</fullName>
    </submittedName>
</protein>
<dbReference type="Gene3D" id="1.10.10.60">
    <property type="entry name" value="Homeodomain-like"/>
    <property type="match status" value="1"/>
</dbReference>
<dbReference type="Pfam" id="PF13837">
    <property type="entry name" value="Myb_DNA-bind_4"/>
    <property type="match status" value="1"/>
</dbReference>
<evidence type="ECO:0000259" key="1">
    <source>
        <dbReference type="Pfam" id="PF13837"/>
    </source>
</evidence>
<keyword evidence="3" id="KW-1185">Reference proteome</keyword>
<dbReference type="PANTHER" id="PTHR47595:SF1">
    <property type="entry name" value="MYB_SANT-LIKE DNA-BINDING DOMAIN-CONTAINING PROTEIN"/>
    <property type="match status" value="1"/>
</dbReference>
<gene>
    <name evidence="2" type="ORF">UY3_04384</name>
</gene>